<proteinExistence type="predicted"/>
<dbReference type="Gene3D" id="1.50.10.10">
    <property type="match status" value="1"/>
</dbReference>
<dbReference type="EMBL" id="UPXZ01000039">
    <property type="protein sequence ID" value="VBB47993.1"/>
    <property type="molecule type" value="Genomic_DNA"/>
</dbReference>
<feature type="signal peptide" evidence="2">
    <location>
        <begin position="1"/>
        <end position="22"/>
    </location>
</feature>
<feature type="domain" description="SGNH hydrolase-type esterase" evidence="3">
    <location>
        <begin position="489"/>
        <end position="689"/>
    </location>
</feature>
<dbReference type="GO" id="GO:0005975">
    <property type="term" value="P:carbohydrate metabolic process"/>
    <property type="evidence" value="ECO:0007669"/>
    <property type="project" value="InterPro"/>
</dbReference>
<feature type="chain" id="PRO_5024891599" description="SGNH hydrolase-type esterase domain-containing protein" evidence="2">
    <location>
        <begin position="23"/>
        <end position="721"/>
    </location>
</feature>
<dbReference type="PANTHER" id="PTHR33886">
    <property type="entry name" value="UNSATURATED RHAMNOGALACTURONAN HYDROLASE (EUROFUNG)"/>
    <property type="match status" value="1"/>
</dbReference>
<dbReference type="InterPro" id="IPR008928">
    <property type="entry name" value="6-hairpin_glycosidase_sf"/>
</dbReference>
<dbReference type="InterPro" id="IPR010905">
    <property type="entry name" value="Glyco_hydro_88"/>
</dbReference>
<evidence type="ECO:0000256" key="1">
    <source>
        <dbReference type="ARBA" id="ARBA00022801"/>
    </source>
</evidence>
<gene>
    <name evidence="4" type="ORF">TRIP_D440011</name>
</gene>
<dbReference type="InterPro" id="IPR036514">
    <property type="entry name" value="SGNH_hydro_sf"/>
</dbReference>
<keyword evidence="2" id="KW-0732">Signal</keyword>
<dbReference type="SUPFAM" id="SSF52266">
    <property type="entry name" value="SGNH hydrolase"/>
    <property type="match status" value="1"/>
</dbReference>
<organism evidence="4">
    <name type="scientific">uncultured Paludibacter sp</name>
    <dbReference type="NCBI Taxonomy" id="497635"/>
    <lineage>
        <taxon>Bacteria</taxon>
        <taxon>Pseudomonadati</taxon>
        <taxon>Bacteroidota</taxon>
        <taxon>Bacteroidia</taxon>
        <taxon>Bacteroidales</taxon>
        <taxon>Paludibacteraceae</taxon>
        <taxon>Paludibacter</taxon>
        <taxon>environmental samples</taxon>
    </lineage>
</organism>
<evidence type="ECO:0000313" key="4">
    <source>
        <dbReference type="EMBL" id="VBB47993.1"/>
    </source>
</evidence>
<dbReference type="InterPro" id="IPR012341">
    <property type="entry name" value="6hp_glycosidase-like_sf"/>
</dbReference>
<dbReference type="InterPro" id="IPR013830">
    <property type="entry name" value="SGNH_hydro"/>
</dbReference>
<dbReference type="InterPro" id="IPR052043">
    <property type="entry name" value="PolySaccharide_Degr_Enz"/>
</dbReference>
<sequence length="721" mass="81175">MKKKIIVGLNLLLGVFLISPLAAQKKQIKVNDSNSPLHLLPSDYKTPYEIPDKNKVKSDIDKIFSYLEKSTPFKVVDKNSGKEIIDPSKYNQNSEIEKGDFRITSYEWGVTYAAMLHTAEITDDERYEKYVFDRFNFLSDHFKDFKKLYNDYGTIDETIRKVVAPSALDDAGAMCASMIKAGKKNKDLKLQPLIDNYINYILYKQNRLFDGTFSRNRPQVNSVWLDDMYMSIPAIAQMGVLSGEPKYFDEVARQISSFEGKMFVPEKGLFRHGWVQSMDEHPSFFWARANGWALLALTETLDVFPKNRPQRTKILDLYKKHVKILAEMQSGEGFWHQLLDKENSYLETSATAIFTYCIAHGINNGWIDASTYGAAALLGWNAVSTKINASGQVEGTCVGTGMAFDPAYYSYRPVSVYAAHGYGTTILAGAEIINLLEKQHPKMNDNTIQFYSKEQITTAPIFSINDDTRPDEIVAGSSRKGENPVLFTIGDSTMKNGRGKGDGGMWGWGSFFEQFLDTTRITVENHALGGRSSRTFYTEGLWDKVLPGIKKGDYLIVQFGHNDGGPFNTGRARASIKGIGEESETFIMEKTGGPEEVFTFGHYLRIFIRQAKARGANVIVLSHTPGNTWEGDKMVRNSDTYGKWSKQVAEQEGVYFIDMNDFTAKKCEALGKEKTDELYKDRVHTSYDGAILNCKALVEGIKSIPELGLNKYIKKQIAPNL</sequence>
<dbReference type="GO" id="GO:0016788">
    <property type="term" value="F:hydrolase activity, acting on ester bonds"/>
    <property type="evidence" value="ECO:0007669"/>
    <property type="project" value="UniProtKB-ARBA"/>
</dbReference>
<evidence type="ECO:0000256" key="2">
    <source>
        <dbReference type="SAM" id="SignalP"/>
    </source>
</evidence>
<dbReference type="PANTHER" id="PTHR33886:SF8">
    <property type="entry name" value="UNSATURATED RHAMNOGALACTURONAN HYDROLASE (EUROFUNG)"/>
    <property type="match status" value="1"/>
</dbReference>
<dbReference type="SUPFAM" id="SSF48208">
    <property type="entry name" value="Six-hairpin glycosidases"/>
    <property type="match status" value="1"/>
</dbReference>
<dbReference type="AlphaFoldDB" id="A0A653AIU8"/>
<dbReference type="Gene3D" id="3.40.50.1110">
    <property type="entry name" value="SGNH hydrolase"/>
    <property type="match status" value="1"/>
</dbReference>
<protein>
    <recommendedName>
        <fullName evidence="3">SGNH hydrolase-type esterase domain-containing protein</fullName>
    </recommendedName>
</protein>
<dbReference type="InterPro" id="IPR037459">
    <property type="entry name" value="RhgT-like"/>
</dbReference>
<dbReference type="CDD" id="cd01821">
    <property type="entry name" value="Rhamnogalacturan_acetylesterase_like"/>
    <property type="match status" value="1"/>
</dbReference>
<name>A0A653AIU8_9BACT</name>
<dbReference type="Pfam" id="PF13472">
    <property type="entry name" value="Lipase_GDSL_2"/>
    <property type="match status" value="1"/>
</dbReference>
<evidence type="ECO:0000259" key="3">
    <source>
        <dbReference type="Pfam" id="PF13472"/>
    </source>
</evidence>
<keyword evidence="1" id="KW-0378">Hydrolase</keyword>
<accession>A0A653AIU8</accession>
<dbReference type="Pfam" id="PF07470">
    <property type="entry name" value="Glyco_hydro_88"/>
    <property type="match status" value="1"/>
</dbReference>
<reference evidence="4" key="1">
    <citation type="submission" date="2018-07" db="EMBL/GenBank/DDBJ databases">
        <authorList>
            <consortium name="Genoscope - CEA"/>
            <person name="William W."/>
        </authorList>
    </citation>
    <scope>NUCLEOTIDE SEQUENCE</scope>
    <source>
        <strain evidence="4">IK1</strain>
    </source>
</reference>